<gene>
    <name evidence="1" type="ORF">F2Q68_00019940</name>
</gene>
<dbReference type="AlphaFoldDB" id="A0A8S9G4D4"/>
<accession>A0A8S9G4D4</accession>
<evidence type="ECO:0000313" key="2">
    <source>
        <dbReference type="Proteomes" id="UP000712281"/>
    </source>
</evidence>
<name>A0A8S9G4D4_BRACR</name>
<organism evidence="1 2">
    <name type="scientific">Brassica cretica</name>
    <name type="common">Mustard</name>
    <dbReference type="NCBI Taxonomy" id="69181"/>
    <lineage>
        <taxon>Eukaryota</taxon>
        <taxon>Viridiplantae</taxon>
        <taxon>Streptophyta</taxon>
        <taxon>Embryophyta</taxon>
        <taxon>Tracheophyta</taxon>
        <taxon>Spermatophyta</taxon>
        <taxon>Magnoliopsida</taxon>
        <taxon>eudicotyledons</taxon>
        <taxon>Gunneridae</taxon>
        <taxon>Pentapetalae</taxon>
        <taxon>rosids</taxon>
        <taxon>malvids</taxon>
        <taxon>Brassicales</taxon>
        <taxon>Brassicaceae</taxon>
        <taxon>Brassiceae</taxon>
        <taxon>Brassica</taxon>
    </lineage>
</organism>
<sequence length="68" mass="7397">MTGGESAATVVIVVGDLRGQRFAQWPGLWQWKQSPVGMANQGSDRRMQIALVVPDKLIVSLSIWSGSQ</sequence>
<reference evidence="1" key="1">
    <citation type="submission" date="2019-12" db="EMBL/GenBank/DDBJ databases">
        <title>Genome sequencing and annotation of Brassica cretica.</title>
        <authorList>
            <person name="Studholme D.J."/>
            <person name="Sarris P.F."/>
        </authorList>
    </citation>
    <scope>NUCLEOTIDE SEQUENCE</scope>
    <source>
        <strain evidence="1">PFS-001/15</strain>
        <tissue evidence="1">Leaf</tissue>
    </source>
</reference>
<proteinExistence type="predicted"/>
<evidence type="ECO:0000313" key="1">
    <source>
        <dbReference type="EMBL" id="KAF2539527.1"/>
    </source>
</evidence>
<protein>
    <submittedName>
        <fullName evidence="1">Uncharacterized protein</fullName>
    </submittedName>
</protein>
<dbReference type="EMBL" id="QGKW02002228">
    <property type="protein sequence ID" value="KAF2539527.1"/>
    <property type="molecule type" value="Genomic_DNA"/>
</dbReference>
<comment type="caution">
    <text evidence="1">The sequence shown here is derived from an EMBL/GenBank/DDBJ whole genome shotgun (WGS) entry which is preliminary data.</text>
</comment>
<dbReference type="Proteomes" id="UP000712281">
    <property type="component" value="Unassembled WGS sequence"/>
</dbReference>